<name>A0AAW4W4M3_9FIRM</name>
<proteinExistence type="predicted"/>
<keyword evidence="2" id="KW-1185">Reference proteome</keyword>
<evidence type="ECO:0000313" key="2">
    <source>
        <dbReference type="Proteomes" id="UP001198612"/>
    </source>
</evidence>
<evidence type="ECO:0000313" key="1">
    <source>
        <dbReference type="EMBL" id="MCC2226936.1"/>
    </source>
</evidence>
<gene>
    <name evidence="1" type="ORF">LKD40_03800</name>
</gene>
<comment type="caution">
    <text evidence="1">The sequence shown here is derived from an EMBL/GenBank/DDBJ whole genome shotgun (WGS) entry which is preliminary data.</text>
</comment>
<dbReference type="Proteomes" id="UP001198612">
    <property type="component" value="Unassembled WGS sequence"/>
</dbReference>
<protein>
    <submittedName>
        <fullName evidence="1">Uncharacterized protein</fullName>
    </submittedName>
</protein>
<sequence>MGPAEVLKLHEVSVKEFQTLVATGEVKHVAGLAAWARWMSREDEK</sequence>
<dbReference type="AlphaFoldDB" id="A0AAW4W4M3"/>
<organism evidence="1 2">
    <name type="scientific">Blautia fusiformis</name>
    <dbReference type="NCBI Taxonomy" id="2881264"/>
    <lineage>
        <taxon>Bacteria</taxon>
        <taxon>Bacillati</taxon>
        <taxon>Bacillota</taxon>
        <taxon>Clostridia</taxon>
        <taxon>Lachnospirales</taxon>
        <taxon>Lachnospiraceae</taxon>
        <taxon>Blautia</taxon>
    </lineage>
</organism>
<dbReference type="EMBL" id="JAJEQQ010000003">
    <property type="protein sequence ID" value="MCC2226936.1"/>
    <property type="molecule type" value="Genomic_DNA"/>
</dbReference>
<accession>A0AAW4W4M3</accession>
<dbReference type="RefSeq" id="WP_158526480.1">
    <property type="nucleotide sequence ID" value="NZ_JAJEQQ010000003.1"/>
</dbReference>
<reference evidence="1 2" key="1">
    <citation type="submission" date="2021-10" db="EMBL/GenBank/DDBJ databases">
        <title>Anaerobic single-cell dispensing facilitates the cultivation of human gut bacteria.</title>
        <authorList>
            <person name="Afrizal A."/>
        </authorList>
    </citation>
    <scope>NUCLEOTIDE SEQUENCE [LARGE SCALE GENOMIC DNA]</scope>
    <source>
        <strain evidence="1 2">CLA-AA-H217</strain>
    </source>
</reference>